<dbReference type="InterPro" id="IPR007138">
    <property type="entry name" value="ABM_dom"/>
</dbReference>
<dbReference type="Pfam" id="PF03992">
    <property type="entry name" value="ABM"/>
    <property type="match status" value="1"/>
</dbReference>
<dbReference type="Proteomes" id="UP000612808">
    <property type="component" value="Unassembled WGS sequence"/>
</dbReference>
<dbReference type="Gene3D" id="3.30.70.100">
    <property type="match status" value="1"/>
</dbReference>
<reference evidence="2" key="1">
    <citation type="submission" date="2021-01" db="EMBL/GenBank/DDBJ databases">
        <title>Whole genome shotgun sequence of Actinocatenispora rupis NBRC 107355.</title>
        <authorList>
            <person name="Komaki H."/>
            <person name="Tamura T."/>
        </authorList>
    </citation>
    <scope>NUCLEOTIDE SEQUENCE</scope>
    <source>
        <strain evidence="2">NBRC 107355</strain>
    </source>
</reference>
<comment type="caution">
    <text evidence="2">The sequence shown here is derived from an EMBL/GenBank/DDBJ whole genome shotgun (WGS) entry which is preliminary data.</text>
</comment>
<dbReference type="EMBL" id="BOMB01000024">
    <property type="protein sequence ID" value="GID13531.1"/>
    <property type="molecule type" value="Genomic_DNA"/>
</dbReference>
<organism evidence="2 3">
    <name type="scientific">Actinocatenispora rupis</name>
    <dbReference type="NCBI Taxonomy" id="519421"/>
    <lineage>
        <taxon>Bacteria</taxon>
        <taxon>Bacillati</taxon>
        <taxon>Actinomycetota</taxon>
        <taxon>Actinomycetes</taxon>
        <taxon>Micromonosporales</taxon>
        <taxon>Micromonosporaceae</taxon>
        <taxon>Actinocatenispora</taxon>
    </lineage>
</organism>
<gene>
    <name evidence="2" type="ORF">Aru02nite_44200</name>
</gene>
<keyword evidence="3" id="KW-1185">Reference proteome</keyword>
<evidence type="ECO:0000259" key="1">
    <source>
        <dbReference type="Pfam" id="PF03992"/>
    </source>
</evidence>
<dbReference type="AlphaFoldDB" id="A0A8J3J8A9"/>
<accession>A0A8J3J8A9</accession>
<name>A0A8J3J8A9_9ACTN</name>
<evidence type="ECO:0000313" key="3">
    <source>
        <dbReference type="Proteomes" id="UP000612808"/>
    </source>
</evidence>
<dbReference type="InterPro" id="IPR011008">
    <property type="entry name" value="Dimeric_a/b-barrel"/>
</dbReference>
<proteinExistence type="predicted"/>
<feature type="domain" description="ABM" evidence="1">
    <location>
        <begin position="2"/>
        <end position="73"/>
    </location>
</feature>
<dbReference type="RefSeq" id="WP_203660642.1">
    <property type="nucleotide sequence ID" value="NZ_BAAAZM010000011.1"/>
</dbReference>
<evidence type="ECO:0000313" key="2">
    <source>
        <dbReference type="EMBL" id="GID13531.1"/>
    </source>
</evidence>
<protein>
    <recommendedName>
        <fullName evidence="1">ABM domain-containing protein</fullName>
    </recommendedName>
</protein>
<sequence length="117" mass="12362">MLVVNRFAVDAAAADGFADRAREALAAFAACTGFTDGQLGRAADDPTRWCLVTRWQSVGAYRRALGSYQVKVAATPLLAESVEEPSAYEVLASAADGVVTVGTSDRSPTYDTPDDTR</sequence>
<dbReference type="SUPFAM" id="SSF54909">
    <property type="entry name" value="Dimeric alpha+beta barrel"/>
    <property type="match status" value="1"/>
</dbReference>